<sequence length="512" mass="54472">MTPDTEALLRRYRAARSRRSAWESHWRECYDFTLPSRDSGGGGGEGARRVDRLFDGTAADAVDQLAASLLAELTPPWARWFGLAAGVELAPEERAAVAPLLEKTAEIVRGHFDRSNFAVEMHQAYLDLVIAGTASLLFEEAPPGQPSAFRFTAVPLSELVVEEGASGRLDVTFRRSEASLATLRERFPAAAVPDTLVRRAENDADARFAVLECVLPEPHGGGFAYTALLDPEGAGADAAVLAQGTFARSPFVTFRWLKAPGEAYGRSPVMKTLPDIKTANKVVELILKNASIAVTGIWQADDDGVLNPANIRLVPGAIIPKAVGSQGLTPLEAPGKFDVSQLVLEDLRGRIRHALLVDRLGQVDAPRMTATEVMERSAEMARILGATYGRLQSELLTPLVMRALGILRRRGEIVDVRADGRVVDLVYQSPLARTQAQSDAQNTLTWLTSVAGLGPAAAEAVDTGAAARWLGRALGVPAELIREAPAVAETPPPPVLADPTGAVPAAAGGGVS</sequence>
<evidence type="ECO:0000313" key="5">
    <source>
        <dbReference type="EMBL" id="SOD92510.1"/>
    </source>
</evidence>
<evidence type="ECO:0000256" key="2">
    <source>
        <dbReference type="ARBA" id="ARBA00022612"/>
    </source>
</evidence>
<evidence type="ECO:0000313" key="6">
    <source>
        <dbReference type="Proteomes" id="UP000219621"/>
    </source>
</evidence>
<keyword evidence="2" id="KW-1188">Viral release from host cell</keyword>
<reference evidence="5 6" key="1">
    <citation type="submission" date="2017-09" db="EMBL/GenBank/DDBJ databases">
        <authorList>
            <person name="Ehlers B."/>
            <person name="Leendertz F.H."/>
        </authorList>
    </citation>
    <scope>NUCLEOTIDE SEQUENCE [LARGE SCALE GENOMIC DNA]</scope>
    <source>
        <strain evidence="5 6">USBA 140</strain>
    </source>
</reference>
<keyword evidence="6" id="KW-1185">Reference proteome</keyword>
<dbReference type="Proteomes" id="UP000219621">
    <property type="component" value="Unassembled WGS sequence"/>
</dbReference>
<gene>
    <name evidence="5" type="ORF">SAMN05421508_102471</name>
</gene>
<feature type="region of interest" description="Disordered" evidence="4">
    <location>
        <begin position="489"/>
        <end position="512"/>
    </location>
</feature>
<dbReference type="OrthoDB" id="1666403at2"/>
<accession>A0A286GAJ5</accession>
<protein>
    <submittedName>
        <fullName evidence="5">Bacteriophage head to tail connecting protein</fullName>
    </submittedName>
</protein>
<comment type="subcellular location">
    <subcellularLocation>
        <location evidence="1">Virion</location>
    </subcellularLocation>
</comment>
<dbReference type="AlphaFoldDB" id="A0A286GAJ5"/>
<proteinExistence type="predicted"/>
<evidence type="ECO:0000256" key="3">
    <source>
        <dbReference type="ARBA" id="ARBA00023219"/>
    </source>
</evidence>
<name>A0A286GAJ5_9PROT</name>
<dbReference type="RefSeq" id="WP_097278212.1">
    <property type="nucleotide sequence ID" value="NZ_OCNJ01000002.1"/>
</dbReference>
<evidence type="ECO:0000256" key="4">
    <source>
        <dbReference type="SAM" id="MobiDB-lite"/>
    </source>
</evidence>
<organism evidence="5 6">
    <name type="scientific">Caenispirillum bisanense</name>
    <dbReference type="NCBI Taxonomy" id="414052"/>
    <lineage>
        <taxon>Bacteria</taxon>
        <taxon>Pseudomonadati</taxon>
        <taxon>Pseudomonadota</taxon>
        <taxon>Alphaproteobacteria</taxon>
        <taxon>Rhodospirillales</taxon>
        <taxon>Novispirillaceae</taxon>
        <taxon>Caenispirillum</taxon>
    </lineage>
</organism>
<keyword evidence="3" id="KW-0231">Viral genome packaging</keyword>
<dbReference type="EMBL" id="OCNJ01000002">
    <property type="protein sequence ID" value="SOD92510.1"/>
    <property type="molecule type" value="Genomic_DNA"/>
</dbReference>
<dbReference type="InterPro" id="IPR020991">
    <property type="entry name" value="Connector_podovirus"/>
</dbReference>
<dbReference type="Pfam" id="PF12236">
    <property type="entry name" value="Head-tail_con"/>
    <property type="match status" value="1"/>
</dbReference>
<evidence type="ECO:0000256" key="1">
    <source>
        <dbReference type="ARBA" id="ARBA00004328"/>
    </source>
</evidence>